<evidence type="ECO:0000313" key="2">
    <source>
        <dbReference type="Proteomes" id="UP000550787"/>
    </source>
</evidence>
<sequence>MENTCSTSLDALVEAFRRHPSYSRLMEHTPGLGSVVPWTVVECSHDMFEATGLVVRGSLESGTWDLCGSFRLFTTDFVADGEVLTIHGWCGEVAVRETRADRPTSAPAPDWDDLFSNPESQVRAFRAALDAYPMRGELMLRTPFLGVGVPWVVVRLGGLDDAELGLVVAGGLVARPDGSRDWDLNRPFQAFVTPRGSPARIVPVDPACSPVSVECTVPADAWHHAEPEALTMLGEMADAMAAWSARSDLVVAWTRRAAVEGLTPAPARYVELAFGTDVYRGLEIAGPDVDDMGCDWNEPITLMLPSGRIVELDAAQADRHVMVGGHDHVVR</sequence>
<evidence type="ECO:0000313" key="1">
    <source>
        <dbReference type="EMBL" id="MBB2158117.1"/>
    </source>
</evidence>
<organism evidence="1 2">
    <name type="scientific">Gluconacetobacter diazotrophicus</name>
    <name type="common">Acetobacter diazotrophicus</name>
    <dbReference type="NCBI Taxonomy" id="33996"/>
    <lineage>
        <taxon>Bacteria</taxon>
        <taxon>Pseudomonadati</taxon>
        <taxon>Pseudomonadota</taxon>
        <taxon>Alphaproteobacteria</taxon>
        <taxon>Acetobacterales</taxon>
        <taxon>Acetobacteraceae</taxon>
        <taxon>Gluconacetobacter</taxon>
    </lineage>
</organism>
<name>A0A7W4I8B1_GLUDI</name>
<reference evidence="1 2" key="1">
    <citation type="submission" date="2020-04" db="EMBL/GenBank/DDBJ databases">
        <title>Description of novel Gluconacetobacter.</title>
        <authorList>
            <person name="Sombolestani A."/>
        </authorList>
    </citation>
    <scope>NUCLEOTIDE SEQUENCE [LARGE SCALE GENOMIC DNA]</scope>
    <source>
        <strain evidence="1 2">LMG 7603</strain>
    </source>
</reference>
<gene>
    <name evidence="1" type="ORF">HLH33_17750</name>
</gene>
<dbReference type="RefSeq" id="WP_183116560.1">
    <property type="nucleotide sequence ID" value="NZ_JABEQG010000058.1"/>
</dbReference>
<accession>A0A7W4I8B1</accession>
<dbReference type="AlphaFoldDB" id="A0A7W4I8B1"/>
<proteinExistence type="predicted"/>
<dbReference type="Proteomes" id="UP000550787">
    <property type="component" value="Unassembled WGS sequence"/>
</dbReference>
<protein>
    <submittedName>
        <fullName evidence="1">Uncharacterized protein</fullName>
    </submittedName>
</protein>
<comment type="caution">
    <text evidence="1">The sequence shown here is derived from an EMBL/GenBank/DDBJ whole genome shotgun (WGS) entry which is preliminary data.</text>
</comment>
<dbReference type="EMBL" id="JABEQG010000058">
    <property type="protein sequence ID" value="MBB2158117.1"/>
    <property type="molecule type" value="Genomic_DNA"/>
</dbReference>